<evidence type="ECO:0000313" key="2">
    <source>
        <dbReference type="Proteomes" id="UP000198888"/>
    </source>
</evidence>
<dbReference type="InterPro" id="IPR036086">
    <property type="entry name" value="ParB/Sulfiredoxin_sf"/>
</dbReference>
<dbReference type="STRING" id="1073996.SAMN05444271_1591"/>
<proteinExistence type="predicted"/>
<evidence type="ECO:0008006" key="3">
    <source>
        <dbReference type="Google" id="ProtNLM"/>
    </source>
</evidence>
<dbReference type="SUPFAM" id="SSF110849">
    <property type="entry name" value="ParB/Sulfiredoxin"/>
    <property type="match status" value="1"/>
</dbReference>
<organism evidence="1 2">
    <name type="scientific">Halohasta litchfieldiae</name>
    <dbReference type="NCBI Taxonomy" id="1073996"/>
    <lineage>
        <taxon>Archaea</taxon>
        <taxon>Methanobacteriati</taxon>
        <taxon>Methanobacteriota</taxon>
        <taxon>Stenosarchaea group</taxon>
        <taxon>Halobacteria</taxon>
        <taxon>Halobacteriales</taxon>
        <taxon>Haloferacaceae</taxon>
        <taxon>Halohasta</taxon>
    </lineage>
</organism>
<keyword evidence="2" id="KW-1185">Reference proteome</keyword>
<reference evidence="1 2" key="1">
    <citation type="submission" date="2016-10" db="EMBL/GenBank/DDBJ databases">
        <authorList>
            <person name="de Groot N.N."/>
        </authorList>
    </citation>
    <scope>NUCLEOTIDE SEQUENCE [LARGE SCALE GENOMIC DNA]</scope>
    <source>
        <strain evidence="1 2">DSM 22187</strain>
    </source>
</reference>
<dbReference type="Proteomes" id="UP000198888">
    <property type="component" value="Unassembled WGS sequence"/>
</dbReference>
<name>A0A1H6YI55_9EURY</name>
<evidence type="ECO:0000313" key="1">
    <source>
        <dbReference type="EMBL" id="SEJ36902.1"/>
    </source>
</evidence>
<sequence>LSKTENLRLREGLHLMELHDKHVNLQGFQQSQRYLFAVHNKINRLDISQLVLSYSQPLIRRYFTMITEYRYQSQFKNKQIHPRQRYYTRPDTIQKLIAPEPSFSVANSGEIHGGQWDTEAEDFDEYRIYHSLKKRFERGWEWDRTRQLEHAKQLIRSGESCWHGCSSMQDLRSRCSYLDDLYKTIKENGYTPQSELTVDRGENASFYPPTLREISVAVGRDGDLVLLDGRHRLSIAKILDIDQIPIQIAVVHAEWDGGLPEDVSHRKSHSATN</sequence>
<protein>
    <recommendedName>
        <fullName evidence="3">ParB-like nuclease domain-containing protein</fullName>
    </recommendedName>
</protein>
<accession>A0A1H6YI55</accession>
<gene>
    <name evidence="1" type="ORF">SAMN05444271_1591</name>
</gene>
<dbReference type="EMBL" id="FNYR01000059">
    <property type="protein sequence ID" value="SEJ36902.1"/>
    <property type="molecule type" value="Genomic_DNA"/>
</dbReference>
<feature type="non-terminal residue" evidence="1">
    <location>
        <position position="1"/>
    </location>
</feature>
<dbReference type="AlphaFoldDB" id="A0A1H6YI55"/>